<accession>A0AAW0JEG1</accession>
<reference evidence="1 2" key="1">
    <citation type="journal article" date="2023" name="bioRxiv">
        <title>Conserved and derived expression patterns and positive selection on dental genes reveal complex evolutionary context of ever-growing rodent molars.</title>
        <authorList>
            <person name="Calamari Z.T."/>
            <person name="Song A."/>
            <person name="Cohen E."/>
            <person name="Akter M."/>
            <person name="Roy R.D."/>
            <person name="Hallikas O."/>
            <person name="Christensen M.M."/>
            <person name="Li P."/>
            <person name="Marangoni P."/>
            <person name="Jernvall J."/>
            <person name="Klein O.D."/>
        </authorList>
    </citation>
    <scope>NUCLEOTIDE SEQUENCE [LARGE SCALE GENOMIC DNA]</scope>
    <source>
        <strain evidence="1">V071</strain>
    </source>
</reference>
<evidence type="ECO:0000313" key="1">
    <source>
        <dbReference type="EMBL" id="KAK7825053.1"/>
    </source>
</evidence>
<dbReference type="EMBL" id="JBBHLL010000042">
    <property type="protein sequence ID" value="KAK7825053.1"/>
    <property type="molecule type" value="Genomic_DNA"/>
</dbReference>
<dbReference type="AlphaFoldDB" id="A0AAW0JEG1"/>
<name>A0AAW0JEG1_MYOGA</name>
<dbReference type="Proteomes" id="UP001488838">
    <property type="component" value="Unassembled WGS sequence"/>
</dbReference>
<protein>
    <recommendedName>
        <fullName evidence="3">Secreted protein</fullName>
    </recommendedName>
</protein>
<keyword evidence="2" id="KW-1185">Reference proteome</keyword>
<organism evidence="1 2">
    <name type="scientific">Myodes glareolus</name>
    <name type="common">Bank vole</name>
    <name type="synonym">Clethrionomys glareolus</name>
    <dbReference type="NCBI Taxonomy" id="447135"/>
    <lineage>
        <taxon>Eukaryota</taxon>
        <taxon>Metazoa</taxon>
        <taxon>Chordata</taxon>
        <taxon>Craniata</taxon>
        <taxon>Vertebrata</taxon>
        <taxon>Euteleostomi</taxon>
        <taxon>Mammalia</taxon>
        <taxon>Eutheria</taxon>
        <taxon>Euarchontoglires</taxon>
        <taxon>Glires</taxon>
        <taxon>Rodentia</taxon>
        <taxon>Myomorpha</taxon>
        <taxon>Muroidea</taxon>
        <taxon>Cricetidae</taxon>
        <taxon>Arvicolinae</taxon>
        <taxon>Myodes</taxon>
    </lineage>
</organism>
<sequence length="68" mass="7477">MCQPFHWFVRCPYSTCPAPFGVPVLFPVSHFCHQLKHVRAILNLKAAARAVASVAMLLERCASLPAVA</sequence>
<gene>
    <name evidence="1" type="ORF">U0070_014810</name>
</gene>
<evidence type="ECO:0000313" key="2">
    <source>
        <dbReference type="Proteomes" id="UP001488838"/>
    </source>
</evidence>
<evidence type="ECO:0008006" key="3">
    <source>
        <dbReference type="Google" id="ProtNLM"/>
    </source>
</evidence>
<proteinExistence type="predicted"/>
<comment type="caution">
    <text evidence="1">The sequence shown here is derived from an EMBL/GenBank/DDBJ whole genome shotgun (WGS) entry which is preliminary data.</text>
</comment>